<keyword evidence="2" id="KW-1185">Reference proteome</keyword>
<dbReference type="EMBL" id="JAHRIP010012252">
    <property type="protein sequence ID" value="MEQ2284975.1"/>
    <property type="molecule type" value="Genomic_DNA"/>
</dbReference>
<dbReference type="Proteomes" id="UP001469553">
    <property type="component" value="Unassembled WGS sequence"/>
</dbReference>
<proteinExistence type="predicted"/>
<gene>
    <name evidence="1" type="ORF">AMECASPLE_027166</name>
</gene>
<reference evidence="1 2" key="1">
    <citation type="submission" date="2021-06" db="EMBL/GenBank/DDBJ databases">
        <authorList>
            <person name="Palmer J.M."/>
        </authorList>
    </citation>
    <scope>NUCLEOTIDE SEQUENCE [LARGE SCALE GENOMIC DNA]</scope>
    <source>
        <strain evidence="1 2">AS_MEX2019</strain>
        <tissue evidence="1">Muscle</tissue>
    </source>
</reference>
<comment type="caution">
    <text evidence="1">The sequence shown here is derived from an EMBL/GenBank/DDBJ whole genome shotgun (WGS) entry which is preliminary data.</text>
</comment>
<evidence type="ECO:0000313" key="1">
    <source>
        <dbReference type="EMBL" id="MEQ2284975.1"/>
    </source>
</evidence>
<organism evidence="1 2">
    <name type="scientific">Ameca splendens</name>
    <dbReference type="NCBI Taxonomy" id="208324"/>
    <lineage>
        <taxon>Eukaryota</taxon>
        <taxon>Metazoa</taxon>
        <taxon>Chordata</taxon>
        <taxon>Craniata</taxon>
        <taxon>Vertebrata</taxon>
        <taxon>Euteleostomi</taxon>
        <taxon>Actinopterygii</taxon>
        <taxon>Neopterygii</taxon>
        <taxon>Teleostei</taxon>
        <taxon>Neoteleostei</taxon>
        <taxon>Acanthomorphata</taxon>
        <taxon>Ovalentaria</taxon>
        <taxon>Atherinomorphae</taxon>
        <taxon>Cyprinodontiformes</taxon>
        <taxon>Goodeidae</taxon>
        <taxon>Ameca</taxon>
    </lineage>
</organism>
<name>A0ABV0XUI4_9TELE</name>
<protein>
    <submittedName>
        <fullName evidence="1">Uncharacterized protein</fullName>
    </submittedName>
</protein>
<accession>A0ABV0XUI4</accession>
<sequence length="142" mass="15997">MLNRLSEQIEGVMTAPCLLGRNAFCLNKGELSLSKQTVDALQSFEELTQEVSPKKYVSVSIVMPLVSLIHRALTACERQGSSIATQLAQQCQGTFRGVESIHCLAASTFLDVRFKHFRTFWLRARPESCPLRFSCIEMRDIK</sequence>
<evidence type="ECO:0000313" key="2">
    <source>
        <dbReference type="Proteomes" id="UP001469553"/>
    </source>
</evidence>